<evidence type="ECO:0000256" key="3">
    <source>
        <dbReference type="ARBA" id="ARBA00022806"/>
    </source>
</evidence>
<dbReference type="GO" id="GO:0000725">
    <property type="term" value="P:recombinational repair"/>
    <property type="evidence" value="ECO:0007669"/>
    <property type="project" value="TreeGrafter"/>
</dbReference>
<dbReference type="GO" id="GO:0043138">
    <property type="term" value="F:3'-5' DNA helicase activity"/>
    <property type="evidence" value="ECO:0007669"/>
    <property type="project" value="TreeGrafter"/>
</dbReference>
<evidence type="ECO:0000256" key="4">
    <source>
        <dbReference type="ARBA" id="ARBA00022840"/>
    </source>
</evidence>
<protein>
    <recommendedName>
        <fullName evidence="5">UvrD-like helicase ATP-binding domain-containing protein</fullName>
    </recommendedName>
</protein>
<dbReference type="SUPFAM" id="SSF52540">
    <property type="entry name" value="P-loop containing nucleoside triphosphate hydrolases"/>
    <property type="match status" value="1"/>
</dbReference>
<dbReference type="InterPro" id="IPR014016">
    <property type="entry name" value="UvrD-like_ATP-bd"/>
</dbReference>
<feature type="non-terminal residue" evidence="6">
    <location>
        <position position="1"/>
    </location>
</feature>
<dbReference type="GO" id="GO:0016787">
    <property type="term" value="F:hydrolase activity"/>
    <property type="evidence" value="ECO:0007669"/>
    <property type="project" value="UniProtKB-KW"/>
</dbReference>
<proteinExistence type="predicted"/>
<dbReference type="Pfam" id="PF00580">
    <property type="entry name" value="UvrD-helicase"/>
    <property type="match status" value="1"/>
</dbReference>
<keyword evidence="3" id="KW-0347">Helicase</keyword>
<name>A0A382XAD5_9ZZZZ</name>
<feature type="non-terminal residue" evidence="6">
    <location>
        <position position="107"/>
    </location>
</feature>
<keyword evidence="1" id="KW-0547">Nucleotide-binding</keyword>
<dbReference type="EMBL" id="UINC01165895">
    <property type="protein sequence ID" value="SVD67545.1"/>
    <property type="molecule type" value="Genomic_DNA"/>
</dbReference>
<dbReference type="GO" id="GO:0003677">
    <property type="term" value="F:DNA binding"/>
    <property type="evidence" value="ECO:0007669"/>
    <property type="project" value="InterPro"/>
</dbReference>
<dbReference type="InterPro" id="IPR027417">
    <property type="entry name" value="P-loop_NTPase"/>
</dbReference>
<dbReference type="InterPro" id="IPR000212">
    <property type="entry name" value="DNA_helicase_UvrD/REP"/>
</dbReference>
<dbReference type="PANTHER" id="PTHR11070:SF2">
    <property type="entry name" value="ATP-DEPENDENT DNA HELICASE SRS2"/>
    <property type="match status" value="1"/>
</dbReference>
<reference evidence="6" key="1">
    <citation type="submission" date="2018-05" db="EMBL/GenBank/DDBJ databases">
        <authorList>
            <person name="Lanie J.A."/>
            <person name="Ng W.-L."/>
            <person name="Kazmierczak K.M."/>
            <person name="Andrzejewski T.M."/>
            <person name="Davidsen T.M."/>
            <person name="Wayne K.J."/>
            <person name="Tettelin H."/>
            <person name="Glass J.I."/>
            <person name="Rusch D."/>
            <person name="Podicherti R."/>
            <person name="Tsui H.-C.T."/>
            <person name="Winkler M.E."/>
        </authorList>
    </citation>
    <scope>NUCLEOTIDE SEQUENCE</scope>
</reference>
<dbReference type="PROSITE" id="PS51198">
    <property type="entry name" value="UVRD_HELICASE_ATP_BIND"/>
    <property type="match status" value="1"/>
</dbReference>
<organism evidence="6">
    <name type="scientific">marine metagenome</name>
    <dbReference type="NCBI Taxonomy" id="408172"/>
    <lineage>
        <taxon>unclassified sequences</taxon>
        <taxon>metagenomes</taxon>
        <taxon>ecological metagenomes</taxon>
    </lineage>
</organism>
<dbReference type="GO" id="GO:0005524">
    <property type="term" value="F:ATP binding"/>
    <property type="evidence" value="ECO:0007669"/>
    <property type="project" value="UniProtKB-KW"/>
</dbReference>
<evidence type="ECO:0000313" key="6">
    <source>
        <dbReference type="EMBL" id="SVD67545.1"/>
    </source>
</evidence>
<keyword evidence="2" id="KW-0378">Hydrolase</keyword>
<sequence>VPTFNDKQMLAMEYPPKPLLILAGAGTGKTTTIVGRMAHLIQKQNATPESILALTFTNDAADHLKKKLIENIGESGENIHACTFHAFAQAQTNIYYKEIGYSEPPTI</sequence>
<evidence type="ECO:0000256" key="1">
    <source>
        <dbReference type="ARBA" id="ARBA00022741"/>
    </source>
</evidence>
<dbReference type="PANTHER" id="PTHR11070">
    <property type="entry name" value="UVRD / RECB / PCRA DNA HELICASE FAMILY MEMBER"/>
    <property type="match status" value="1"/>
</dbReference>
<dbReference type="Gene3D" id="3.40.50.300">
    <property type="entry name" value="P-loop containing nucleotide triphosphate hydrolases"/>
    <property type="match status" value="1"/>
</dbReference>
<feature type="domain" description="UvrD-like helicase ATP-binding" evidence="5">
    <location>
        <begin position="2"/>
        <end position="107"/>
    </location>
</feature>
<keyword evidence="4" id="KW-0067">ATP-binding</keyword>
<evidence type="ECO:0000256" key="2">
    <source>
        <dbReference type="ARBA" id="ARBA00022801"/>
    </source>
</evidence>
<accession>A0A382XAD5</accession>
<gene>
    <name evidence="6" type="ORF">METZ01_LOCUS420399</name>
</gene>
<dbReference type="AlphaFoldDB" id="A0A382XAD5"/>
<evidence type="ECO:0000259" key="5">
    <source>
        <dbReference type="PROSITE" id="PS51198"/>
    </source>
</evidence>